<dbReference type="Proteomes" id="UP001176941">
    <property type="component" value="Chromosome 16"/>
</dbReference>
<feature type="compositionally biased region" description="Low complexity" evidence="1">
    <location>
        <begin position="227"/>
        <end position="237"/>
    </location>
</feature>
<name>A0ABN8Y8P7_RANTA</name>
<evidence type="ECO:0000313" key="2">
    <source>
        <dbReference type="EMBL" id="CAI9157952.1"/>
    </source>
</evidence>
<accession>A0ABN8Y8P7</accession>
<protein>
    <submittedName>
        <fullName evidence="2">Uncharacterized protein</fullName>
    </submittedName>
</protein>
<feature type="region of interest" description="Disordered" evidence="1">
    <location>
        <begin position="169"/>
        <end position="256"/>
    </location>
</feature>
<gene>
    <name evidence="2" type="ORF">MRATA1EN1_LOCUS6914</name>
</gene>
<proteinExistence type="predicted"/>
<dbReference type="EMBL" id="OX459952">
    <property type="protein sequence ID" value="CAI9157952.1"/>
    <property type="molecule type" value="Genomic_DNA"/>
</dbReference>
<evidence type="ECO:0000313" key="3">
    <source>
        <dbReference type="Proteomes" id="UP001176941"/>
    </source>
</evidence>
<evidence type="ECO:0000256" key="1">
    <source>
        <dbReference type="SAM" id="MobiDB-lite"/>
    </source>
</evidence>
<sequence>MVGALPLLFTSLQEDCGFLKPACAGEFCKLPMALSPVGNDTGHLTNQPAYQERSGIPGALAPGAAEVVGALTYRLLCTSPQTSATDKLYPNSLSSNPMRARDACSGQPADLDSSFKTNLRPLTFSANPPAKLKSPDVPFPWGDSTSLMSLTLCQHAEFPCRLASVSSHRSKDSTRLHPAGTQLAPSWHVRRGSRDSGHRRRRSGLTRGGAQGPGSPATRRGGLPWTLAAGSASGLAGRPAHRILPGSELRGARGPAQQAVARKSQFACTGCTPCPALF</sequence>
<keyword evidence="3" id="KW-1185">Reference proteome</keyword>
<reference evidence="2" key="1">
    <citation type="submission" date="2023-04" db="EMBL/GenBank/DDBJ databases">
        <authorList>
            <consortium name="ELIXIR-Norway"/>
        </authorList>
    </citation>
    <scope>NUCLEOTIDE SEQUENCE [LARGE SCALE GENOMIC DNA]</scope>
</reference>
<organism evidence="2 3">
    <name type="scientific">Rangifer tarandus platyrhynchus</name>
    <name type="common">Svalbard reindeer</name>
    <dbReference type="NCBI Taxonomy" id="3082113"/>
    <lineage>
        <taxon>Eukaryota</taxon>
        <taxon>Metazoa</taxon>
        <taxon>Chordata</taxon>
        <taxon>Craniata</taxon>
        <taxon>Vertebrata</taxon>
        <taxon>Euteleostomi</taxon>
        <taxon>Mammalia</taxon>
        <taxon>Eutheria</taxon>
        <taxon>Laurasiatheria</taxon>
        <taxon>Artiodactyla</taxon>
        <taxon>Ruminantia</taxon>
        <taxon>Pecora</taxon>
        <taxon>Cervidae</taxon>
        <taxon>Odocoileinae</taxon>
        <taxon>Rangifer</taxon>
    </lineage>
</organism>